<organism evidence="1 2">
    <name type="scientific">Asparagus officinalis</name>
    <name type="common">Garden asparagus</name>
    <dbReference type="NCBI Taxonomy" id="4686"/>
    <lineage>
        <taxon>Eukaryota</taxon>
        <taxon>Viridiplantae</taxon>
        <taxon>Streptophyta</taxon>
        <taxon>Embryophyta</taxon>
        <taxon>Tracheophyta</taxon>
        <taxon>Spermatophyta</taxon>
        <taxon>Magnoliopsida</taxon>
        <taxon>Liliopsida</taxon>
        <taxon>Asparagales</taxon>
        <taxon>Asparagaceae</taxon>
        <taxon>Asparagoideae</taxon>
        <taxon>Asparagus</taxon>
    </lineage>
</organism>
<reference evidence="2" key="1">
    <citation type="journal article" date="2017" name="Nat. Commun.">
        <title>The asparagus genome sheds light on the origin and evolution of a young Y chromosome.</title>
        <authorList>
            <person name="Harkess A."/>
            <person name="Zhou J."/>
            <person name="Xu C."/>
            <person name="Bowers J.E."/>
            <person name="Van der Hulst R."/>
            <person name="Ayyampalayam S."/>
            <person name="Mercati F."/>
            <person name="Riccardi P."/>
            <person name="McKain M.R."/>
            <person name="Kakrana A."/>
            <person name="Tang H."/>
            <person name="Ray J."/>
            <person name="Groenendijk J."/>
            <person name="Arikit S."/>
            <person name="Mathioni S.M."/>
            <person name="Nakano M."/>
            <person name="Shan H."/>
            <person name="Telgmann-Rauber A."/>
            <person name="Kanno A."/>
            <person name="Yue Z."/>
            <person name="Chen H."/>
            <person name="Li W."/>
            <person name="Chen Y."/>
            <person name="Xu X."/>
            <person name="Zhang Y."/>
            <person name="Luo S."/>
            <person name="Chen H."/>
            <person name="Gao J."/>
            <person name="Mao Z."/>
            <person name="Pires J.C."/>
            <person name="Luo M."/>
            <person name="Kudrna D."/>
            <person name="Wing R.A."/>
            <person name="Meyers B.C."/>
            <person name="Yi K."/>
            <person name="Kong H."/>
            <person name="Lavrijsen P."/>
            <person name="Sunseri F."/>
            <person name="Falavigna A."/>
            <person name="Ye Y."/>
            <person name="Leebens-Mack J.H."/>
            <person name="Chen G."/>
        </authorList>
    </citation>
    <scope>NUCLEOTIDE SEQUENCE [LARGE SCALE GENOMIC DNA]</scope>
    <source>
        <strain evidence="2">cv. DH0086</strain>
    </source>
</reference>
<accession>A0A5P1ETE2</accession>
<dbReference type="Gramene" id="ONK69315">
    <property type="protein sequence ID" value="ONK69315"/>
    <property type="gene ID" value="A4U43_C05F21560"/>
</dbReference>
<evidence type="ECO:0000313" key="2">
    <source>
        <dbReference type="Proteomes" id="UP000243459"/>
    </source>
</evidence>
<dbReference type="EMBL" id="CM007385">
    <property type="protein sequence ID" value="ONK69315.1"/>
    <property type="molecule type" value="Genomic_DNA"/>
</dbReference>
<proteinExistence type="predicted"/>
<gene>
    <name evidence="1" type="ORF">A4U43_C05F21560</name>
</gene>
<evidence type="ECO:0000313" key="1">
    <source>
        <dbReference type="EMBL" id="ONK69315.1"/>
    </source>
</evidence>
<protein>
    <submittedName>
        <fullName evidence="1">Uncharacterized protein</fullName>
    </submittedName>
</protein>
<sequence length="81" mass="7813">MFTSLQEKRGLFIRVRIKNTSSQDPDKETGSKNVAYYGSDGRQVSGGCGGGDGGCGCEGGCGGCGGCGCEGGCGGCGGCGG</sequence>
<dbReference type="OMA" id="FIRVRIK"/>
<dbReference type="Proteomes" id="UP000243459">
    <property type="component" value="Chromosome 5"/>
</dbReference>
<dbReference type="AlphaFoldDB" id="A0A5P1ETE2"/>
<keyword evidence="2" id="KW-1185">Reference proteome</keyword>
<name>A0A5P1ETE2_ASPOF</name>